<dbReference type="Proteomes" id="UP000037151">
    <property type="component" value="Unassembled WGS sequence"/>
</dbReference>
<reference evidence="3" key="1">
    <citation type="submission" date="2014-07" db="EMBL/GenBank/DDBJ databases">
        <title>Genome sequencing of plant-pathogenic Streptomyces species.</title>
        <authorList>
            <person name="Harrison J."/>
            <person name="Sapp M."/>
            <person name="Thwaites R."/>
            <person name="Studholme D.J."/>
        </authorList>
    </citation>
    <scope>NUCLEOTIDE SEQUENCE [LARGE SCALE GENOMIC DNA]</scope>
    <source>
        <strain evidence="3">NCPPB 4445</strain>
    </source>
</reference>
<comment type="caution">
    <text evidence="2">The sequence shown here is derived from an EMBL/GenBank/DDBJ whole genome shotgun (WGS) entry which is preliminary data.</text>
</comment>
<proteinExistence type="predicted"/>
<organism evidence="2 3">
    <name type="scientific">Streptomyces acidiscabies</name>
    <dbReference type="NCBI Taxonomy" id="42234"/>
    <lineage>
        <taxon>Bacteria</taxon>
        <taxon>Bacillati</taxon>
        <taxon>Actinomycetota</taxon>
        <taxon>Actinomycetes</taxon>
        <taxon>Kitasatosporales</taxon>
        <taxon>Streptomycetaceae</taxon>
        <taxon>Streptomyces</taxon>
    </lineage>
</organism>
<gene>
    <name evidence="2" type="ORF">IQ63_25815</name>
</gene>
<evidence type="ECO:0000256" key="1">
    <source>
        <dbReference type="SAM" id="MobiDB-lite"/>
    </source>
</evidence>
<evidence type="ECO:0000313" key="2">
    <source>
        <dbReference type="EMBL" id="KND31577.1"/>
    </source>
</evidence>
<sequence>MSLTRVVLLSGRAVELSDIRLSSTYGGLLEGYPCARVNDMKINGLLRGAERDTPRTPVHLVDPPREYPTDNPKGPFGPMEVLPPVACVASFHSTPVSPALDPVLHRSTLTVVWFQQTPQVPTGTDADKRLRALEWEELARDGEL</sequence>
<protein>
    <submittedName>
        <fullName evidence="2">Uncharacterized protein</fullName>
    </submittedName>
</protein>
<dbReference type="OrthoDB" id="3399671at2"/>
<dbReference type="PATRIC" id="fig|42234.21.peg.5338"/>
<dbReference type="RefSeq" id="WP_050372764.1">
    <property type="nucleotide sequence ID" value="NZ_KQ257825.1"/>
</dbReference>
<dbReference type="EMBL" id="JPPY01000146">
    <property type="protein sequence ID" value="KND31577.1"/>
    <property type="molecule type" value="Genomic_DNA"/>
</dbReference>
<accession>A0A0L0K0K8</accession>
<evidence type="ECO:0000313" key="3">
    <source>
        <dbReference type="Proteomes" id="UP000037151"/>
    </source>
</evidence>
<feature type="region of interest" description="Disordered" evidence="1">
    <location>
        <begin position="48"/>
        <end position="76"/>
    </location>
</feature>
<name>A0A0L0K0K8_9ACTN</name>
<dbReference type="AlphaFoldDB" id="A0A0L0K0K8"/>